<dbReference type="Pfam" id="PF24277">
    <property type="entry name" value="DmsR_N"/>
    <property type="match status" value="1"/>
</dbReference>
<name>M0NEV4_9EURY</name>
<dbReference type="InterPro" id="IPR056433">
    <property type="entry name" value="DmsR-like_N"/>
</dbReference>
<dbReference type="EMBL" id="AOMF01000094">
    <property type="protein sequence ID" value="EMA56078.1"/>
    <property type="molecule type" value="Genomic_DNA"/>
</dbReference>
<evidence type="ECO:0000259" key="3">
    <source>
        <dbReference type="Pfam" id="PF04967"/>
    </source>
</evidence>
<dbReference type="OrthoDB" id="51502at2157"/>
<sequence>MENESGKLKHDRSSRTVRHALRIQFELGFEGSSPCPLQSFDQSTTVLGQQLVGGDCHADVRVADDGGEVIHMENRTNESCPCPIFAAHGTVPNITRVEDEQFLVECYLPDRSALKPLVEELRAAVGCVRLRRLQQLDNAGTESSDLATIDLSILTETQRETVVLAVSAGYYETPQQTNLGELADEFQISKSALSQRLSAVESKLAIATFADSSGQ</sequence>
<dbReference type="Proteomes" id="UP000011680">
    <property type="component" value="Unassembled WGS sequence"/>
</dbReference>
<dbReference type="PANTHER" id="PTHR34236">
    <property type="entry name" value="DIMETHYL SULFOXIDE REDUCTASE TRANSCRIPTIONAL ACTIVATOR"/>
    <property type="match status" value="1"/>
</dbReference>
<evidence type="ECO:0000256" key="2">
    <source>
        <dbReference type="ARBA" id="ARBA00023163"/>
    </source>
</evidence>
<evidence type="ECO:0000256" key="1">
    <source>
        <dbReference type="ARBA" id="ARBA00023015"/>
    </source>
</evidence>
<accession>M0NEV4</accession>
<dbReference type="eggNOG" id="arCOG02281">
    <property type="taxonomic scope" value="Archaea"/>
</dbReference>
<evidence type="ECO:0000259" key="4">
    <source>
        <dbReference type="Pfam" id="PF24277"/>
    </source>
</evidence>
<gene>
    <name evidence="5" type="ORF">C451_04286</name>
</gene>
<evidence type="ECO:0000313" key="5">
    <source>
        <dbReference type="EMBL" id="EMA56078.1"/>
    </source>
</evidence>
<keyword evidence="6" id="KW-1185">Reference proteome</keyword>
<keyword evidence="1" id="KW-0805">Transcription regulation</keyword>
<comment type="caution">
    <text evidence="5">The sequence shown here is derived from an EMBL/GenBank/DDBJ whole genome shotgun (WGS) entry which is preliminary data.</text>
</comment>
<protein>
    <submittedName>
        <fullName evidence="5">Bacterio-opsin activator HTH domain-containing protein</fullName>
    </submittedName>
</protein>
<keyword evidence="2" id="KW-0804">Transcription</keyword>
<reference evidence="5 6" key="1">
    <citation type="journal article" date="2014" name="PLoS Genet.">
        <title>Phylogenetically driven sequencing of extremely halophilic archaea reveals strategies for static and dynamic osmo-response.</title>
        <authorList>
            <person name="Becker E.A."/>
            <person name="Seitzer P.M."/>
            <person name="Tritt A."/>
            <person name="Larsen D."/>
            <person name="Krusor M."/>
            <person name="Yao A.I."/>
            <person name="Wu D."/>
            <person name="Madern D."/>
            <person name="Eisen J.A."/>
            <person name="Darling A.E."/>
            <person name="Facciotti M.T."/>
        </authorList>
    </citation>
    <scope>NUCLEOTIDE SEQUENCE [LARGE SCALE GENOMIC DNA]</scope>
    <source>
        <strain evidence="5 6">JCM 13552</strain>
    </source>
</reference>
<feature type="domain" description="HTH bat-type" evidence="3">
    <location>
        <begin position="154"/>
        <end position="205"/>
    </location>
</feature>
<dbReference type="AlphaFoldDB" id="M0NEV4"/>
<proteinExistence type="predicted"/>
<evidence type="ECO:0000313" key="6">
    <source>
        <dbReference type="Proteomes" id="UP000011680"/>
    </source>
</evidence>
<organism evidence="5 6">
    <name type="scientific">Halococcus thailandensis JCM 13552</name>
    <dbReference type="NCBI Taxonomy" id="1227457"/>
    <lineage>
        <taxon>Archaea</taxon>
        <taxon>Methanobacteriati</taxon>
        <taxon>Methanobacteriota</taxon>
        <taxon>Stenosarchaea group</taxon>
        <taxon>Halobacteria</taxon>
        <taxon>Halobacteriales</taxon>
        <taxon>Halococcaceae</taxon>
        <taxon>Halococcus</taxon>
    </lineage>
</organism>
<dbReference type="InterPro" id="IPR007050">
    <property type="entry name" value="HTH_bacterioopsin"/>
</dbReference>
<dbReference type="Pfam" id="PF04967">
    <property type="entry name" value="HTH_10"/>
    <property type="match status" value="1"/>
</dbReference>
<dbReference type="STRING" id="1227457.C451_04286"/>
<dbReference type="PANTHER" id="PTHR34236:SF1">
    <property type="entry name" value="DIMETHYL SULFOXIDE REDUCTASE TRANSCRIPTIONAL ACTIVATOR"/>
    <property type="match status" value="1"/>
</dbReference>
<feature type="domain" description="DmsR-like N-terminal" evidence="4">
    <location>
        <begin position="63"/>
        <end position="135"/>
    </location>
</feature>